<evidence type="ECO:0000313" key="2">
    <source>
        <dbReference type="Proteomes" id="UP000221307"/>
    </source>
</evidence>
<dbReference type="EMBL" id="MF377440">
    <property type="protein sequence ID" value="ASR78015.1"/>
    <property type="molecule type" value="Genomic_DNA"/>
</dbReference>
<proteinExistence type="predicted"/>
<accession>A0A222Z346</accession>
<evidence type="ECO:0000313" key="1">
    <source>
        <dbReference type="EMBL" id="ASR78015.1"/>
    </source>
</evidence>
<name>A0A222Z346_9CAUD</name>
<gene>
    <name evidence="1" type="ORF">SEA_BELLA96_85</name>
</gene>
<organism evidence="1 2">
    <name type="scientific">Mycobacterium phage Bella96</name>
    <dbReference type="NCBI Taxonomy" id="2024005"/>
    <lineage>
        <taxon>Viruses</taxon>
        <taxon>Duplodnaviria</taxon>
        <taxon>Heunggongvirae</taxon>
        <taxon>Uroviricota</taxon>
        <taxon>Caudoviricetes</taxon>
        <taxon>Weiservirinae</taxon>
        <taxon>Anayavirus</taxon>
        <taxon>Anayavirus bella96</taxon>
    </lineage>
</organism>
<dbReference type="Proteomes" id="UP000221307">
    <property type="component" value="Segment"/>
</dbReference>
<protein>
    <submittedName>
        <fullName evidence="1">Uncharacterized protein</fullName>
    </submittedName>
</protein>
<reference evidence="1 2" key="1">
    <citation type="submission" date="2017-06" db="EMBL/GenBank/DDBJ databases">
        <authorList>
            <person name="Fischman H.D."/>
            <person name="Belyk K.J."/>
            <person name="Conroy J.L."/>
            <person name="Cushman K.B."/>
            <person name="Elliott M.P."/>
            <person name="Fifer J.B."/>
            <person name="Gitter S.R."/>
            <person name="Gutting A.L."/>
            <person name="Kain E.J."/>
            <person name="Kosiba D.J."/>
            <person name="Lee S.R."/>
            <person name="Nguyen K.P."/>
            <person name="Parliament N.D."/>
            <person name="Reitsma H.S."/>
            <person name="Sievers M.T."/>
            <person name="Talaga S.L."/>
            <person name="Versluis P."/>
            <person name="Yoon Y.C."/>
            <person name="Stukey J."/>
            <person name="Best A."/>
            <person name="Garlena R.A."/>
            <person name="Russell D.A."/>
            <person name="Pope W.H."/>
            <person name="Jacobs-Sera D."/>
            <person name="Hendrix R.W."/>
            <person name="Hatfull G.F."/>
        </authorList>
    </citation>
    <scope>NUCLEOTIDE SEQUENCE [LARGE SCALE GENOMIC DNA]</scope>
</reference>
<sequence length="59" mass="6396">MASEFVAAEFTMERSAAAEPFYCARCERDKKAKAKATSTKPDGTVVTICNGCYGNIKAR</sequence>
<keyword evidence="2" id="KW-1185">Reference proteome</keyword>